<reference evidence="2" key="1">
    <citation type="submission" date="2022-07" db="EMBL/GenBank/DDBJ databases">
        <authorList>
            <person name="Li W.-J."/>
            <person name="Deng Q.-Q."/>
        </authorList>
    </citation>
    <scope>NUCLEOTIDE SEQUENCE</scope>
    <source>
        <strain evidence="2">SYSU M60031</strain>
    </source>
</reference>
<keyword evidence="1" id="KW-0472">Membrane</keyword>
<organism evidence="2 3">
    <name type="scientific">Ectobacillus ponti</name>
    <dbReference type="NCBI Taxonomy" id="2961894"/>
    <lineage>
        <taxon>Bacteria</taxon>
        <taxon>Bacillati</taxon>
        <taxon>Bacillota</taxon>
        <taxon>Bacilli</taxon>
        <taxon>Bacillales</taxon>
        <taxon>Bacillaceae</taxon>
        <taxon>Ectobacillus</taxon>
    </lineage>
</organism>
<keyword evidence="1" id="KW-1133">Transmembrane helix</keyword>
<evidence type="ECO:0000256" key="1">
    <source>
        <dbReference type="SAM" id="Phobius"/>
    </source>
</evidence>
<keyword evidence="3" id="KW-1185">Reference proteome</keyword>
<dbReference type="RefSeq" id="WP_254759458.1">
    <property type="nucleotide sequence ID" value="NZ_JANCLT010000006.1"/>
</dbReference>
<proteinExistence type="predicted"/>
<evidence type="ECO:0000313" key="3">
    <source>
        <dbReference type="Proteomes" id="UP001156102"/>
    </source>
</evidence>
<feature type="transmembrane region" description="Helical" evidence="1">
    <location>
        <begin position="20"/>
        <end position="37"/>
    </location>
</feature>
<comment type="caution">
    <text evidence="2">The sequence shown here is derived from an EMBL/GenBank/DDBJ whole genome shotgun (WGS) entry which is preliminary data.</text>
</comment>
<dbReference type="Proteomes" id="UP001156102">
    <property type="component" value="Unassembled WGS sequence"/>
</dbReference>
<sequence length="56" mass="6496">MGKVVAFRRKSKWKKYMPVYIMLGVLIILTVLVYLYVKQGVSNPQSVPSITIHSKW</sequence>
<evidence type="ECO:0000313" key="2">
    <source>
        <dbReference type="EMBL" id="MCP8969538.1"/>
    </source>
</evidence>
<accession>A0AA42BTJ4</accession>
<keyword evidence="1" id="KW-0812">Transmembrane</keyword>
<gene>
    <name evidence="2" type="ORF">NK662_13465</name>
</gene>
<name>A0AA42BTJ4_9BACI</name>
<dbReference type="AlphaFoldDB" id="A0AA42BTJ4"/>
<dbReference type="EMBL" id="JANCLT010000006">
    <property type="protein sequence ID" value="MCP8969538.1"/>
    <property type="molecule type" value="Genomic_DNA"/>
</dbReference>
<protein>
    <submittedName>
        <fullName evidence="2">Uncharacterized protein</fullName>
    </submittedName>
</protein>